<dbReference type="GO" id="GO:0051082">
    <property type="term" value="F:unfolded protein binding"/>
    <property type="evidence" value="ECO:0007669"/>
    <property type="project" value="TreeGrafter"/>
</dbReference>
<dbReference type="EMBL" id="JAIZAY010000003">
    <property type="protein sequence ID" value="KAJ8045386.1"/>
    <property type="molecule type" value="Genomic_DNA"/>
</dbReference>
<dbReference type="InterPro" id="IPR039131">
    <property type="entry name" value="NDUFAF1"/>
</dbReference>
<evidence type="ECO:0000256" key="2">
    <source>
        <dbReference type="ARBA" id="ARBA00007884"/>
    </source>
</evidence>
<evidence type="ECO:0000313" key="6">
    <source>
        <dbReference type="EMBL" id="KAJ8045386.1"/>
    </source>
</evidence>
<dbReference type="PANTHER" id="PTHR13194:SF18">
    <property type="entry name" value="COMPLEX I INTERMEDIATE-ASSOCIATED PROTEIN 30, MITOCHONDRIAL"/>
    <property type="match status" value="1"/>
</dbReference>
<dbReference type="InterPro" id="IPR008979">
    <property type="entry name" value="Galactose-bd-like_sf"/>
</dbReference>
<evidence type="ECO:0000259" key="5">
    <source>
        <dbReference type="Pfam" id="PF08547"/>
    </source>
</evidence>
<dbReference type="GO" id="GO:0005739">
    <property type="term" value="C:mitochondrion"/>
    <property type="evidence" value="ECO:0007669"/>
    <property type="project" value="UniProtKB-SubCell"/>
</dbReference>
<dbReference type="SUPFAM" id="SSF49785">
    <property type="entry name" value="Galactose-binding domain-like"/>
    <property type="match status" value="1"/>
</dbReference>
<comment type="similarity">
    <text evidence="2">Belongs to the CIA30 family.</text>
</comment>
<dbReference type="Proteomes" id="UP001152320">
    <property type="component" value="Chromosome 3"/>
</dbReference>
<dbReference type="GO" id="GO:0006120">
    <property type="term" value="P:mitochondrial electron transport, NADH to ubiquinone"/>
    <property type="evidence" value="ECO:0007669"/>
    <property type="project" value="TreeGrafter"/>
</dbReference>
<organism evidence="6 7">
    <name type="scientific">Holothuria leucospilota</name>
    <name type="common">Black long sea cucumber</name>
    <name type="synonym">Mertensiothuria leucospilota</name>
    <dbReference type="NCBI Taxonomy" id="206669"/>
    <lineage>
        <taxon>Eukaryota</taxon>
        <taxon>Metazoa</taxon>
        <taxon>Echinodermata</taxon>
        <taxon>Eleutherozoa</taxon>
        <taxon>Echinozoa</taxon>
        <taxon>Holothuroidea</taxon>
        <taxon>Aspidochirotacea</taxon>
        <taxon>Aspidochirotida</taxon>
        <taxon>Holothuriidae</taxon>
        <taxon>Holothuria</taxon>
    </lineage>
</organism>
<dbReference type="Pfam" id="PF08547">
    <property type="entry name" value="CIA30"/>
    <property type="match status" value="1"/>
</dbReference>
<sequence length="278" mass="32097">MFMMSLLPRRLLCSRQPFCLMSRILPGGCINKCYVVQRSYSSDESQSFYGSFRKNLQLMKEEFVTKLKSPNLDTMFDRSRILWQYTGPESLKDFKLITDKDIGGGSTAELAISRNNKLLFQGNLNTDIPRDGQTVRSGYCALRTLNKYGSFNRKLQMDLTPFNMLHLRIKGDGRAYMVNIYTHSYFSLTHDDVWSYFMFTRGGPYWQTVNIPFAKFFLSSKGRVQDKQSPVDLERVTAFGLTMADAINGEFTLELDSISASYDATETEEFVYEEYRQS</sequence>
<accession>A0A9Q1CHG8</accession>
<dbReference type="InterPro" id="IPR013857">
    <property type="entry name" value="NADH-UbQ_OxRdtase-assoc_prot30"/>
</dbReference>
<evidence type="ECO:0000256" key="3">
    <source>
        <dbReference type="ARBA" id="ARBA00023128"/>
    </source>
</evidence>
<feature type="domain" description="NADH:ubiquinone oxidoreductase intermediate-associated protein 30" evidence="5">
    <location>
        <begin position="83"/>
        <end position="255"/>
    </location>
</feature>
<keyword evidence="7" id="KW-1185">Reference proteome</keyword>
<name>A0A9Q1CHG8_HOLLE</name>
<dbReference type="AlphaFoldDB" id="A0A9Q1CHG8"/>
<evidence type="ECO:0000256" key="1">
    <source>
        <dbReference type="ARBA" id="ARBA00004173"/>
    </source>
</evidence>
<dbReference type="OrthoDB" id="42561at2759"/>
<dbReference type="PANTHER" id="PTHR13194">
    <property type="entry name" value="COMPLEX I INTERMEDIATE-ASSOCIATED PROTEIN 30"/>
    <property type="match status" value="1"/>
</dbReference>
<evidence type="ECO:0000256" key="4">
    <source>
        <dbReference type="ARBA" id="ARBA00023186"/>
    </source>
</evidence>
<keyword evidence="3" id="KW-0496">Mitochondrion</keyword>
<protein>
    <submittedName>
        <fullName evidence="6">Complex I intermediate-associated protein 30, mitochondrial</fullName>
    </submittedName>
</protein>
<keyword evidence="4" id="KW-0143">Chaperone</keyword>
<comment type="subcellular location">
    <subcellularLocation>
        <location evidence="1">Mitochondrion</location>
    </subcellularLocation>
</comment>
<gene>
    <name evidence="6" type="ORF">HOLleu_08390</name>
</gene>
<comment type="caution">
    <text evidence="6">The sequence shown here is derived from an EMBL/GenBank/DDBJ whole genome shotgun (WGS) entry which is preliminary data.</text>
</comment>
<reference evidence="6" key="1">
    <citation type="submission" date="2021-10" db="EMBL/GenBank/DDBJ databases">
        <title>Tropical sea cucumber genome reveals ecological adaptation and Cuvierian tubules defense mechanism.</title>
        <authorList>
            <person name="Chen T."/>
        </authorList>
    </citation>
    <scope>NUCLEOTIDE SEQUENCE</scope>
    <source>
        <strain evidence="6">Nanhai2018</strain>
        <tissue evidence="6">Muscle</tissue>
    </source>
</reference>
<evidence type="ECO:0000313" key="7">
    <source>
        <dbReference type="Proteomes" id="UP001152320"/>
    </source>
</evidence>
<dbReference type="GO" id="GO:0032981">
    <property type="term" value="P:mitochondrial respiratory chain complex I assembly"/>
    <property type="evidence" value="ECO:0007669"/>
    <property type="project" value="TreeGrafter"/>
</dbReference>
<proteinExistence type="inferred from homology"/>